<evidence type="ECO:0000313" key="16">
    <source>
        <dbReference type="Proteomes" id="UP000234456"/>
    </source>
</evidence>
<dbReference type="SUPFAM" id="SSF109998">
    <property type="entry name" value="Triger factor/SurA peptide-binding domain-like"/>
    <property type="match status" value="1"/>
</dbReference>
<dbReference type="GO" id="GO:0003755">
    <property type="term" value="F:peptidyl-prolyl cis-trans isomerase activity"/>
    <property type="evidence" value="ECO:0007669"/>
    <property type="project" value="UniProtKB-KW"/>
</dbReference>
<proteinExistence type="inferred from homology"/>
<evidence type="ECO:0000256" key="13">
    <source>
        <dbReference type="SAM" id="Phobius"/>
    </source>
</evidence>
<dbReference type="InterPro" id="IPR023058">
    <property type="entry name" value="PPIase_PpiC_CS"/>
</dbReference>
<reference evidence="15 16" key="1">
    <citation type="submission" date="2017-12" db="EMBL/GenBank/DDBJ databases">
        <title>Draft genome sequence of Ralstonia pickettii 52.</title>
        <authorList>
            <person name="Zheng B."/>
        </authorList>
    </citation>
    <scope>NUCLEOTIDE SEQUENCE [LARGE SCALE GENOMIC DNA]</scope>
    <source>
        <strain evidence="15 16">52</strain>
    </source>
</reference>
<dbReference type="EMBL" id="PKQE01000006">
    <property type="protein sequence ID" value="PLC40450.1"/>
    <property type="molecule type" value="Genomic_DNA"/>
</dbReference>
<name>A0A2N4TL54_RALPI</name>
<feature type="transmembrane region" description="Helical" evidence="13">
    <location>
        <begin position="46"/>
        <end position="64"/>
    </location>
</feature>
<evidence type="ECO:0000259" key="14">
    <source>
        <dbReference type="PROSITE" id="PS50198"/>
    </source>
</evidence>
<keyword evidence="4 13" id="KW-0812">Transmembrane</keyword>
<dbReference type="InterPro" id="IPR000297">
    <property type="entry name" value="PPIase_PpiC"/>
</dbReference>
<evidence type="ECO:0000256" key="9">
    <source>
        <dbReference type="ARBA" id="ARBA00038408"/>
    </source>
</evidence>
<dbReference type="PANTHER" id="PTHR47529">
    <property type="entry name" value="PEPTIDYL-PROLYL CIS-TRANS ISOMERASE D"/>
    <property type="match status" value="1"/>
</dbReference>
<feature type="domain" description="PpiC" evidence="14">
    <location>
        <begin position="304"/>
        <end position="408"/>
    </location>
</feature>
<evidence type="ECO:0000256" key="12">
    <source>
        <dbReference type="PROSITE-ProRule" id="PRU00278"/>
    </source>
</evidence>
<keyword evidence="5 13" id="KW-1133">Transmembrane helix</keyword>
<sequence>MLAGLACALCRDCPECRRHLIESPDFPSSIHLRSSMLDFVRTHRRLMFLVLLILVFPSFVFFGVQSYSSFMDSSHDAAKVDGKVISTNEVDARVREQTERLRQMLGAQYDPRQFEGPQMRRDVLDGIIQQRVLANEVTRANLTISNDKIRDTILQIPAVAALRKPDGSFDQEAYVRLLAAQNMTPEQLEGNLRFELSQQQIPQSIVSSAFVPKSLVERLIQVRDQQREVQALLFKPADYAAKVNADDKAIQAYYDAHQQEFSVPEQVKAEYVVFSGEDMMKQIPVTPEQIKEYYDQNAARFKTQEERRAAHILIKLPDNAKPADKDAAKKKAEEVLAEVRKNPASFAELAKKYSGDPGSAAQGGELGFLGKGATVPPFENALFALKQPGDISDVVQSDFGFHIIKLEEVKGGGVQPLEAVKPELEREVRTQLANKKYSELADAFSNTVEDQSDSLKPVADKLKLQIQTADNVTRTPSPAQSGSPIGNDKVLKALFADDVIKNHRNTAAIQVGPTTLVAARAAEYRPATVKKLADVREQVKAKVIAEQAAALAKKAGEEKLAAVKQSNSADGFNAAQTLSRQQAQGTPPAALTAILRADATKLPVTIGVDLGAQGYALYRINKVLPPANVDEARRTADAQQLAQAAGQTEFNAYYEALKARSKVKINSSAVDTSKPANTAED</sequence>
<keyword evidence="8 12" id="KW-0413">Isomerase</keyword>
<evidence type="ECO:0000256" key="4">
    <source>
        <dbReference type="ARBA" id="ARBA00022692"/>
    </source>
</evidence>
<comment type="subcellular location">
    <subcellularLocation>
        <location evidence="1">Cell inner membrane</location>
        <topology evidence="1">Single-pass type II membrane protein</topology>
        <orientation evidence="1">Periplasmic side</orientation>
    </subcellularLocation>
</comment>
<dbReference type="PANTHER" id="PTHR47529:SF1">
    <property type="entry name" value="PERIPLASMIC CHAPERONE PPID"/>
    <property type="match status" value="1"/>
</dbReference>
<comment type="similarity">
    <text evidence="9">Belongs to the PpiD chaperone family.</text>
</comment>
<evidence type="ECO:0000256" key="2">
    <source>
        <dbReference type="ARBA" id="ARBA00022475"/>
    </source>
</evidence>
<dbReference type="Gene3D" id="1.10.4030.10">
    <property type="entry name" value="Porin chaperone SurA, peptide-binding domain"/>
    <property type="match status" value="1"/>
</dbReference>
<dbReference type="AlphaFoldDB" id="A0A2N4TL54"/>
<dbReference type="PROSITE" id="PS50198">
    <property type="entry name" value="PPIC_PPIASE_2"/>
    <property type="match status" value="1"/>
</dbReference>
<dbReference type="InterPro" id="IPR027304">
    <property type="entry name" value="Trigger_fact/SurA_dom_sf"/>
</dbReference>
<evidence type="ECO:0000256" key="11">
    <source>
        <dbReference type="ARBA" id="ARBA00042775"/>
    </source>
</evidence>
<keyword evidence="3" id="KW-0997">Cell inner membrane</keyword>
<evidence type="ECO:0000256" key="1">
    <source>
        <dbReference type="ARBA" id="ARBA00004382"/>
    </source>
</evidence>
<gene>
    <name evidence="15" type="ORF">C0Q88_21820</name>
</gene>
<accession>A0A2N4TL54</accession>
<keyword evidence="7" id="KW-0143">Chaperone</keyword>
<organism evidence="15 16">
    <name type="scientific">Ralstonia pickettii</name>
    <name type="common">Burkholderia pickettii</name>
    <dbReference type="NCBI Taxonomy" id="329"/>
    <lineage>
        <taxon>Bacteria</taxon>
        <taxon>Pseudomonadati</taxon>
        <taxon>Pseudomonadota</taxon>
        <taxon>Betaproteobacteria</taxon>
        <taxon>Burkholderiales</taxon>
        <taxon>Burkholderiaceae</taxon>
        <taxon>Ralstonia</taxon>
    </lineage>
</organism>
<dbReference type="Pfam" id="PF13624">
    <property type="entry name" value="SurA_N_3"/>
    <property type="match status" value="1"/>
</dbReference>
<evidence type="ECO:0000256" key="6">
    <source>
        <dbReference type="ARBA" id="ARBA00023136"/>
    </source>
</evidence>
<protein>
    <recommendedName>
        <fullName evidence="10">Periplasmic chaperone PpiD</fullName>
    </recommendedName>
    <alternativeName>
        <fullName evidence="11">Periplasmic folding chaperone</fullName>
    </alternativeName>
</protein>
<dbReference type="Gene3D" id="3.10.50.40">
    <property type="match status" value="1"/>
</dbReference>
<evidence type="ECO:0000256" key="10">
    <source>
        <dbReference type="ARBA" id="ARBA00040743"/>
    </source>
</evidence>
<keyword evidence="2" id="KW-1003">Cell membrane</keyword>
<evidence type="ECO:0000313" key="15">
    <source>
        <dbReference type="EMBL" id="PLC40450.1"/>
    </source>
</evidence>
<evidence type="ECO:0000256" key="3">
    <source>
        <dbReference type="ARBA" id="ARBA00022519"/>
    </source>
</evidence>
<keyword evidence="6 13" id="KW-0472">Membrane</keyword>
<evidence type="ECO:0000256" key="8">
    <source>
        <dbReference type="ARBA" id="ARBA00023235"/>
    </source>
</evidence>
<evidence type="ECO:0000256" key="7">
    <source>
        <dbReference type="ARBA" id="ARBA00023186"/>
    </source>
</evidence>
<dbReference type="InterPro" id="IPR046357">
    <property type="entry name" value="PPIase_dom_sf"/>
</dbReference>
<dbReference type="GO" id="GO:0005886">
    <property type="term" value="C:plasma membrane"/>
    <property type="evidence" value="ECO:0007669"/>
    <property type="project" value="UniProtKB-SubCell"/>
</dbReference>
<evidence type="ECO:0000256" key="5">
    <source>
        <dbReference type="ARBA" id="ARBA00022989"/>
    </source>
</evidence>
<dbReference type="PROSITE" id="PS01096">
    <property type="entry name" value="PPIC_PPIASE_1"/>
    <property type="match status" value="1"/>
</dbReference>
<keyword evidence="12" id="KW-0697">Rotamase</keyword>
<comment type="caution">
    <text evidence="15">The sequence shown here is derived from an EMBL/GenBank/DDBJ whole genome shotgun (WGS) entry which is preliminary data.</text>
</comment>
<dbReference type="InterPro" id="IPR052029">
    <property type="entry name" value="PpiD_chaperone"/>
</dbReference>
<dbReference type="OrthoDB" id="9812372at2"/>
<dbReference type="SUPFAM" id="SSF54534">
    <property type="entry name" value="FKBP-like"/>
    <property type="match status" value="1"/>
</dbReference>
<dbReference type="Proteomes" id="UP000234456">
    <property type="component" value="Unassembled WGS sequence"/>
</dbReference>
<dbReference type="Pfam" id="PF13616">
    <property type="entry name" value="Rotamase_3"/>
    <property type="match status" value="1"/>
</dbReference>